<evidence type="ECO:0000256" key="5">
    <source>
        <dbReference type="ARBA" id="ARBA00022927"/>
    </source>
</evidence>
<accession>A0A7M7N2H9</accession>
<dbReference type="RefSeq" id="XP_030829681.1">
    <property type="nucleotide sequence ID" value="XM_030973821.1"/>
</dbReference>
<dbReference type="SMART" id="SM00724">
    <property type="entry name" value="TLC"/>
    <property type="match status" value="1"/>
</dbReference>
<feature type="transmembrane region" description="Helical" evidence="10">
    <location>
        <begin position="223"/>
        <end position="245"/>
    </location>
</feature>
<dbReference type="FunCoup" id="A0A7M7N2H9">
    <property type="interactions" value="1424"/>
</dbReference>
<dbReference type="PANTHER" id="PTHR12371">
    <property type="entry name" value="TRANSLOCATION ASSOCIATED MEMBRANE PROTEIN"/>
    <property type="match status" value="1"/>
</dbReference>
<evidence type="ECO:0000313" key="13">
    <source>
        <dbReference type="Proteomes" id="UP000007110"/>
    </source>
</evidence>
<proteinExistence type="inferred from homology"/>
<dbReference type="PIRSF" id="PIRSF005449">
    <property type="entry name" value="Translocation_assoc_membrane"/>
    <property type="match status" value="1"/>
</dbReference>
<feature type="transmembrane region" description="Helical" evidence="10">
    <location>
        <begin position="302"/>
        <end position="325"/>
    </location>
</feature>
<keyword evidence="6 10" id="KW-1133">Transmembrane helix</keyword>
<feature type="region of interest" description="Disordered" evidence="9">
    <location>
        <begin position="336"/>
        <end position="396"/>
    </location>
</feature>
<dbReference type="InParanoid" id="A0A7M7N2H9"/>
<keyword evidence="3" id="KW-0813">Transport</keyword>
<dbReference type="InterPro" id="IPR006634">
    <property type="entry name" value="TLC-dom"/>
</dbReference>
<dbReference type="GO" id="GO:0045048">
    <property type="term" value="P:protein insertion into ER membrane"/>
    <property type="evidence" value="ECO:0000318"/>
    <property type="project" value="GO_Central"/>
</dbReference>
<feature type="transmembrane region" description="Helical" evidence="10">
    <location>
        <begin position="257"/>
        <end position="282"/>
    </location>
</feature>
<evidence type="ECO:0000256" key="8">
    <source>
        <dbReference type="PROSITE-ProRule" id="PRU00205"/>
    </source>
</evidence>
<dbReference type="GO" id="GO:0005789">
    <property type="term" value="C:endoplasmic reticulum membrane"/>
    <property type="evidence" value="ECO:0000318"/>
    <property type="project" value="GO_Central"/>
</dbReference>
<dbReference type="Pfam" id="PF03798">
    <property type="entry name" value="TRAM_LAG1_CLN8"/>
    <property type="match status" value="1"/>
</dbReference>
<evidence type="ECO:0000256" key="10">
    <source>
        <dbReference type="SAM" id="Phobius"/>
    </source>
</evidence>
<keyword evidence="13" id="KW-1185">Reference proteome</keyword>
<organism evidence="12 13">
    <name type="scientific">Strongylocentrotus purpuratus</name>
    <name type="common">Purple sea urchin</name>
    <dbReference type="NCBI Taxonomy" id="7668"/>
    <lineage>
        <taxon>Eukaryota</taxon>
        <taxon>Metazoa</taxon>
        <taxon>Echinodermata</taxon>
        <taxon>Eleutherozoa</taxon>
        <taxon>Echinozoa</taxon>
        <taxon>Echinoidea</taxon>
        <taxon>Euechinoidea</taxon>
        <taxon>Echinacea</taxon>
        <taxon>Camarodonta</taxon>
        <taxon>Echinidea</taxon>
        <taxon>Strongylocentrotidae</taxon>
        <taxon>Strongylocentrotus</taxon>
    </lineage>
</organism>
<evidence type="ECO:0000256" key="4">
    <source>
        <dbReference type="ARBA" id="ARBA00022692"/>
    </source>
</evidence>
<dbReference type="PANTHER" id="PTHR12371:SF11">
    <property type="entry name" value="TRANSLOCATING CHAIN-ASSOCIATED MEMBRANE PROTEIN"/>
    <property type="match status" value="1"/>
</dbReference>
<dbReference type="InterPro" id="IPR016447">
    <property type="entry name" value="Translocation_assoc_membrane"/>
</dbReference>
<keyword evidence="7 8" id="KW-0472">Membrane</keyword>
<sequence length="396" mass="45665">MAIRRRNGSTKNPPIFSHEFIIQNHADIVSCLAMVILVGLMFQVTTPLASMFVIMQYNITSNTTTEAGETVVEEETRYMHGSRDSFCIAFYFLISIVLHAVVQEYILDKLNRKLHLSKVKHSKFNESGQLVTFYLFSIFWGMDIMMKEGFTQNLSNLWEGYPHVLLSFRSKFYFIIQIAYWIHAFPELYFQKVKKEEIGPRIQYAAFYLFFVVSAYLLNLTRLGMMCIVIHYIAELTFHVARLLYFSEKTELSAPCFTLWAILFLLVRLMTISLTTLTVWFGLGKVETQGLDISNGNFNSPFSRLTILTAVCLFQAWLIFNFLMFQLRRRREAQLATAKPQRKMAPTKTKEKKKKEEVRAIEGGEQPDALTASPVASDSPHSENGSVRARTKPKKK</sequence>
<dbReference type="EnsemblMetazoa" id="XM_030973821">
    <property type="protein sequence ID" value="XP_030829681"/>
    <property type="gene ID" value="LOC594187"/>
</dbReference>
<dbReference type="KEGG" id="spu:594187"/>
<feature type="transmembrane region" description="Helical" evidence="10">
    <location>
        <begin position="128"/>
        <end position="146"/>
    </location>
</feature>
<dbReference type="PROSITE" id="PS50922">
    <property type="entry name" value="TLC"/>
    <property type="match status" value="1"/>
</dbReference>
<feature type="transmembrane region" description="Helical" evidence="10">
    <location>
        <begin position="172"/>
        <end position="190"/>
    </location>
</feature>
<dbReference type="OrthoDB" id="3053196at2759"/>
<feature type="transmembrane region" description="Helical" evidence="10">
    <location>
        <begin position="202"/>
        <end position="217"/>
    </location>
</feature>
<name>A0A7M7N2H9_STRPU</name>
<evidence type="ECO:0000256" key="7">
    <source>
        <dbReference type="ARBA" id="ARBA00023136"/>
    </source>
</evidence>
<reference evidence="12" key="2">
    <citation type="submission" date="2021-01" db="UniProtKB">
        <authorList>
            <consortium name="EnsemblMetazoa"/>
        </authorList>
    </citation>
    <scope>IDENTIFICATION</scope>
</reference>
<comment type="similarity">
    <text evidence="2">Belongs to the TRAM family.</text>
</comment>
<dbReference type="GeneID" id="594187"/>
<evidence type="ECO:0000313" key="12">
    <source>
        <dbReference type="EnsemblMetazoa" id="XP_030829681"/>
    </source>
</evidence>
<keyword evidence="4 8" id="KW-0812">Transmembrane</keyword>
<keyword evidence="5" id="KW-0653">Protein transport</keyword>
<evidence type="ECO:0000256" key="6">
    <source>
        <dbReference type="ARBA" id="ARBA00022989"/>
    </source>
</evidence>
<evidence type="ECO:0000256" key="2">
    <source>
        <dbReference type="ARBA" id="ARBA00005999"/>
    </source>
</evidence>
<evidence type="ECO:0000256" key="9">
    <source>
        <dbReference type="SAM" id="MobiDB-lite"/>
    </source>
</evidence>
<evidence type="ECO:0000259" key="11">
    <source>
        <dbReference type="PROSITE" id="PS50922"/>
    </source>
</evidence>
<dbReference type="OMA" id="HYICLYT"/>
<dbReference type="GO" id="GO:0006616">
    <property type="term" value="P:SRP-dependent cotranslational protein targeting to membrane, translocation"/>
    <property type="evidence" value="ECO:0007669"/>
    <property type="project" value="InterPro"/>
</dbReference>
<evidence type="ECO:0000256" key="3">
    <source>
        <dbReference type="ARBA" id="ARBA00022448"/>
    </source>
</evidence>
<comment type="subcellular location">
    <subcellularLocation>
        <location evidence="1">Membrane</location>
        <topology evidence="1">Multi-pass membrane protein</topology>
    </subcellularLocation>
</comment>
<feature type="domain" description="TLC" evidence="11">
    <location>
        <begin position="122"/>
        <end position="333"/>
    </location>
</feature>
<dbReference type="Proteomes" id="UP000007110">
    <property type="component" value="Unassembled WGS sequence"/>
</dbReference>
<reference evidence="13" key="1">
    <citation type="submission" date="2015-02" db="EMBL/GenBank/DDBJ databases">
        <title>Genome sequencing for Strongylocentrotus purpuratus.</title>
        <authorList>
            <person name="Murali S."/>
            <person name="Liu Y."/>
            <person name="Vee V."/>
            <person name="English A."/>
            <person name="Wang M."/>
            <person name="Skinner E."/>
            <person name="Han Y."/>
            <person name="Muzny D.M."/>
            <person name="Worley K.C."/>
            <person name="Gibbs R.A."/>
        </authorList>
    </citation>
    <scope>NUCLEOTIDE SEQUENCE</scope>
</reference>
<protein>
    <recommendedName>
        <fullName evidence="11">TLC domain-containing protein</fullName>
    </recommendedName>
</protein>
<dbReference type="AlphaFoldDB" id="A0A7M7N2H9"/>
<feature type="transmembrane region" description="Helical" evidence="10">
    <location>
        <begin position="88"/>
        <end position="107"/>
    </location>
</feature>
<evidence type="ECO:0000256" key="1">
    <source>
        <dbReference type="ARBA" id="ARBA00004141"/>
    </source>
</evidence>